<dbReference type="PANTHER" id="PTHR38789">
    <property type="entry name" value="REPRESSIBLE PROTEIN GRG1, PUTATIVE (AFU_ORTHOLOGUE AFUA_5G14210)-RELATED"/>
    <property type="match status" value="1"/>
</dbReference>
<dbReference type="AlphaFoldDB" id="A0A813PYT8"/>
<evidence type="ECO:0000256" key="1">
    <source>
        <dbReference type="SAM" id="MobiDB-lite"/>
    </source>
</evidence>
<comment type="caution">
    <text evidence="2">The sequence shown here is derived from an EMBL/GenBank/DDBJ whole genome shotgun (WGS) entry which is preliminary data.</text>
</comment>
<protein>
    <submittedName>
        <fullName evidence="2">Uncharacterized protein</fullName>
    </submittedName>
</protein>
<evidence type="ECO:0000313" key="3">
    <source>
        <dbReference type="Proteomes" id="UP000663828"/>
    </source>
</evidence>
<reference evidence="2" key="1">
    <citation type="submission" date="2021-02" db="EMBL/GenBank/DDBJ databases">
        <authorList>
            <person name="Nowell W R."/>
        </authorList>
    </citation>
    <scope>NUCLEOTIDE SEQUENCE</scope>
</reference>
<dbReference type="Proteomes" id="UP000663828">
    <property type="component" value="Unassembled WGS sequence"/>
</dbReference>
<gene>
    <name evidence="2" type="ORF">XAT740_LOCUS802</name>
</gene>
<sequence length="71" mass="7523">MEKITEACKAGVEKVKETVSGSSKETNKEIAKDSNLSVGTRAEAAVDAVGDKIDETKHAAKSEAHKQQATH</sequence>
<name>A0A813PYT8_ADIRI</name>
<feature type="region of interest" description="Disordered" evidence="1">
    <location>
        <begin position="49"/>
        <end position="71"/>
    </location>
</feature>
<proteinExistence type="predicted"/>
<organism evidence="2 3">
    <name type="scientific">Adineta ricciae</name>
    <name type="common">Rotifer</name>
    <dbReference type="NCBI Taxonomy" id="249248"/>
    <lineage>
        <taxon>Eukaryota</taxon>
        <taxon>Metazoa</taxon>
        <taxon>Spiralia</taxon>
        <taxon>Gnathifera</taxon>
        <taxon>Rotifera</taxon>
        <taxon>Eurotatoria</taxon>
        <taxon>Bdelloidea</taxon>
        <taxon>Adinetida</taxon>
        <taxon>Adinetidae</taxon>
        <taxon>Adineta</taxon>
    </lineage>
</organism>
<keyword evidence="3" id="KW-1185">Reference proteome</keyword>
<dbReference type="Pfam" id="PF11034">
    <property type="entry name" value="Grg1"/>
    <property type="match status" value="1"/>
</dbReference>
<dbReference type="InterPro" id="IPR020100">
    <property type="entry name" value="Glc-repressible_Grg1"/>
</dbReference>
<evidence type="ECO:0000313" key="2">
    <source>
        <dbReference type="EMBL" id="CAF0758432.1"/>
    </source>
</evidence>
<dbReference type="PANTHER" id="PTHR38789:SF1">
    <property type="entry name" value="GLUCOSE-REPRESSIBLE GENE PROTEIN-RELATED"/>
    <property type="match status" value="1"/>
</dbReference>
<accession>A0A813PYT8</accession>
<dbReference type="EMBL" id="CAJNOR010000023">
    <property type="protein sequence ID" value="CAF0758432.1"/>
    <property type="molecule type" value="Genomic_DNA"/>
</dbReference>